<evidence type="ECO:0000313" key="10">
    <source>
        <dbReference type="Proteomes" id="UP000030748"/>
    </source>
</evidence>
<organism evidence="9 10">
    <name type="scientific">Erythranthe guttata</name>
    <name type="common">Yellow monkey flower</name>
    <name type="synonym">Mimulus guttatus</name>
    <dbReference type="NCBI Taxonomy" id="4155"/>
    <lineage>
        <taxon>Eukaryota</taxon>
        <taxon>Viridiplantae</taxon>
        <taxon>Streptophyta</taxon>
        <taxon>Embryophyta</taxon>
        <taxon>Tracheophyta</taxon>
        <taxon>Spermatophyta</taxon>
        <taxon>Magnoliopsida</taxon>
        <taxon>eudicotyledons</taxon>
        <taxon>Gunneridae</taxon>
        <taxon>Pentapetalae</taxon>
        <taxon>asterids</taxon>
        <taxon>lamiids</taxon>
        <taxon>Lamiales</taxon>
        <taxon>Phrymaceae</taxon>
        <taxon>Erythranthe</taxon>
    </lineage>
</organism>
<keyword evidence="10" id="KW-1185">Reference proteome</keyword>
<feature type="non-terminal residue" evidence="9">
    <location>
        <position position="1"/>
    </location>
</feature>
<keyword evidence="3" id="KW-0052">Apoplast</keyword>
<dbReference type="AlphaFoldDB" id="A0A022RWN8"/>
<evidence type="ECO:0000256" key="4">
    <source>
        <dbReference type="ARBA" id="ARBA00022525"/>
    </source>
</evidence>
<dbReference type="GO" id="GO:0048364">
    <property type="term" value="P:root development"/>
    <property type="evidence" value="ECO:0007669"/>
    <property type="project" value="InterPro"/>
</dbReference>
<dbReference type="PANTHER" id="PTHR33348:SF3">
    <property type="entry name" value="PRECURSOR OF CEP1"/>
    <property type="match status" value="1"/>
</dbReference>
<evidence type="ECO:0000256" key="8">
    <source>
        <dbReference type="SAM" id="MobiDB-lite"/>
    </source>
</evidence>
<keyword evidence="5" id="KW-0372">Hormone</keyword>
<proteinExistence type="inferred from homology"/>
<dbReference type="PANTHER" id="PTHR33348">
    <property type="entry name" value="PRECURSOR OF CEP5"/>
    <property type="match status" value="1"/>
</dbReference>
<evidence type="ECO:0000256" key="3">
    <source>
        <dbReference type="ARBA" id="ARBA00022523"/>
    </source>
</evidence>
<comment type="similarity">
    <text evidence="2">Belongs to the C-terminally encoded plant signaling peptide (CEP) family.</text>
</comment>
<evidence type="ECO:0000256" key="5">
    <source>
        <dbReference type="ARBA" id="ARBA00022702"/>
    </source>
</evidence>
<evidence type="ECO:0000256" key="1">
    <source>
        <dbReference type="ARBA" id="ARBA00004271"/>
    </source>
</evidence>
<accession>A0A022RWN8</accession>
<evidence type="ECO:0000256" key="7">
    <source>
        <dbReference type="ARBA" id="ARBA00023278"/>
    </source>
</evidence>
<evidence type="ECO:0000256" key="2">
    <source>
        <dbReference type="ARBA" id="ARBA00008963"/>
    </source>
</evidence>
<dbReference type="GO" id="GO:0006995">
    <property type="term" value="P:cellular response to nitrogen starvation"/>
    <property type="evidence" value="ECO:0007669"/>
    <property type="project" value="UniProtKB-ARBA"/>
</dbReference>
<gene>
    <name evidence="9" type="ORF">MIMGU_mgv1a025436mg</name>
</gene>
<dbReference type="GO" id="GO:0005179">
    <property type="term" value="F:hormone activity"/>
    <property type="evidence" value="ECO:0007669"/>
    <property type="project" value="UniProtKB-KW"/>
</dbReference>
<reference evidence="9 10" key="1">
    <citation type="journal article" date="2013" name="Proc. Natl. Acad. Sci. U.S.A.">
        <title>Fine-scale variation in meiotic recombination in Mimulus inferred from population shotgun sequencing.</title>
        <authorList>
            <person name="Hellsten U."/>
            <person name="Wright K.M."/>
            <person name="Jenkins J."/>
            <person name="Shu S."/>
            <person name="Yuan Y."/>
            <person name="Wessler S.R."/>
            <person name="Schmutz J."/>
            <person name="Willis J.H."/>
            <person name="Rokhsar D.S."/>
        </authorList>
    </citation>
    <scope>NUCLEOTIDE SEQUENCE [LARGE SCALE GENOMIC DNA]</scope>
    <source>
        <strain evidence="10">cv. DUN x IM62</strain>
    </source>
</reference>
<keyword evidence="7" id="KW-0379">Hydroxylation</keyword>
<evidence type="ECO:0000256" key="6">
    <source>
        <dbReference type="ARBA" id="ARBA00022729"/>
    </source>
</evidence>
<dbReference type="Proteomes" id="UP000030748">
    <property type="component" value="Unassembled WGS sequence"/>
</dbReference>
<dbReference type="GO" id="GO:0048046">
    <property type="term" value="C:apoplast"/>
    <property type="evidence" value="ECO:0007669"/>
    <property type="project" value="UniProtKB-SubCell"/>
</dbReference>
<evidence type="ECO:0000313" key="9">
    <source>
        <dbReference type="EMBL" id="EYU44381.1"/>
    </source>
</evidence>
<dbReference type="InterPro" id="IPR033250">
    <property type="entry name" value="CEP"/>
</dbReference>
<feature type="compositionally biased region" description="Polar residues" evidence="8">
    <location>
        <begin position="1"/>
        <end position="10"/>
    </location>
</feature>
<comment type="subcellular location">
    <subcellularLocation>
        <location evidence="1">Secreted</location>
        <location evidence="1">Extracellular space</location>
        <location evidence="1">Apoplast</location>
    </subcellularLocation>
</comment>
<name>A0A022RWN8_ERYGU</name>
<keyword evidence="6" id="KW-0732">Signal</keyword>
<dbReference type="GO" id="GO:1902025">
    <property type="term" value="P:nitrate import"/>
    <property type="evidence" value="ECO:0007669"/>
    <property type="project" value="UniProtKB-ARBA"/>
</dbReference>
<dbReference type="EMBL" id="KI630214">
    <property type="protein sequence ID" value="EYU44381.1"/>
    <property type="molecule type" value="Genomic_DNA"/>
</dbReference>
<protein>
    <submittedName>
        <fullName evidence="9">Uncharacterized protein</fullName>
    </submittedName>
</protein>
<feature type="region of interest" description="Disordered" evidence="8">
    <location>
        <begin position="1"/>
        <end position="71"/>
    </location>
</feature>
<keyword evidence="4" id="KW-0964">Secreted</keyword>
<sequence length="71" mass="7343">DGFQPTTPGNSPGVGHSFEGQKRNNGQQIKEQADLNFNSPAGKADAFQPTTPGHSPGVGHSFGTLKQGPNV</sequence>
<feature type="compositionally biased region" description="Polar residues" evidence="8">
    <location>
        <begin position="23"/>
        <end position="39"/>
    </location>
</feature>